<accession>A0A8T0NQR5</accession>
<name>A0A8T0NQR5_PANVG</name>
<organism evidence="8 9">
    <name type="scientific">Panicum virgatum</name>
    <name type="common">Blackwell switchgrass</name>
    <dbReference type="NCBI Taxonomy" id="38727"/>
    <lineage>
        <taxon>Eukaryota</taxon>
        <taxon>Viridiplantae</taxon>
        <taxon>Streptophyta</taxon>
        <taxon>Embryophyta</taxon>
        <taxon>Tracheophyta</taxon>
        <taxon>Spermatophyta</taxon>
        <taxon>Magnoliopsida</taxon>
        <taxon>Liliopsida</taxon>
        <taxon>Poales</taxon>
        <taxon>Poaceae</taxon>
        <taxon>PACMAD clade</taxon>
        <taxon>Panicoideae</taxon>
        <taxon>Panicodae</taxon>
        <taxon>Paniceae</taxon>
        <taxon>Panicinae</taxon>
        <taxon>Panicum</taxon>
        <taxon>Panicum sect. Hiantes</taxon>
    </lineage>
</organism>
<dbReference type="InterPro" id="IPR010666">
    <property type="entry name" value="Znf_GRF"/>
</dbReference>
<gene>
    <name evidence="8" type="ORF">PVAP13_9KG408166</name>
</gene>
<reference evidence="8" key="1">
    <citation type="submission" date="2020-05" db="EMBL/GenBank/DDBJ databases">
        <title>WGS assembly of Panicum virgatum.</title>
        <authorList>
            <person name="Lovell J.T."/>
            <person name="Jenkins J."/>
            <person name="Shu S."/>
            <person name="Juenger T.E."/>
            <person name="Schmutz J."/>
        </authorList>
    </citation>
    <scope>NUCLEOTIDE SEQUENCE</scope>
    <source>
        <strain evidence="8">AP13</strain>
    </source>
</reference>
<keyword evidence="9" id="KW-1185">Reference proteome</keyword>
<feature type="domain" description="GRF-type" evidence="7">
    <location>
        <begin position="48"/>
        <end position="93"/>
    </location>
</feature>
<keyword evidence="1" id="KW-0479">Metal-binding</keyword>
<evidence type="ECO:0000256" key="5">
    <source>
        <dbReference type="SAM" id="Phobius"/>
    </source>
</evidence>
<dbReference type="PANTHER" id="PTHR33680:SF7">
    <property type="entry name" value="OS02G0474200 PROTEIN"/>
    <property type="match status" value="1"/>
</dbReference>
<feature type="signal peptide" evidence="6">
    <location>
        <begin position="1"/>
        <end position="21"/>
    </location>
</feature>
<evidence type="ECO:0000256" key="2">
    <source>
        <dbReference type="ARBA" id="ARBA00022771"/>
    </source>
</evidence>
<keyword evidence="5" id="KW-0472">Membrane</keyword>
<evidence type="ECO:0000256" key="3">
    <source>
        <dbReference type="ARBA" id="ARBA00022833"/>
    </source>
</evidence>
<evidence type="ECO:0000256" key="4">
    <source>
        <dbReference type="PROSITE-ProRule" id="PRU01343"/>
    </source>
</evidence>
<sequence length="167" mass="18784">MALILCSLVFFSPLSAPTSEAQIHAMARESSASTSEQWGADELPLILCIDCGLRQVVRRRSKQEWSFGKVFYCCPLHKRDGSGCPFWFWEEDYVVKLRSLGLLKGGSSTQLEGPIAAPRMEFLHAREGEWKKKNATEIVRLLKSICVVCVSILCVQCVMLLLLVFKN</sequence>
<dbReference type="EMBL" id="CM029053">
    <property type="protein sequence ID" value="KAG2551633.1"/>
    <property type="molecule type" value="Genomic_DNA"/>
</dbReference>
<dbReference type="AlphaFoldDB" id="A0A8T0NQR5"/>
<evidence type="ECO:0000313" key="9">
    <source>
        <dbReference type="Proteomes" id="UP000823388"/>
    </source>
</evidence>
<evidence type="ECO:0000256" key="6">
    <source>
        <dbReference type="SAM" id="SignalP"/>
    </source>
</evidence>
<evidence type="ECO:0000256" key="1">
    <source>
        <dbReference type="ARBA" id="ARBA00022723"/>
    </source>
</evidence>
<protein>
    <recommendedName>
        <fullName evidence="7">GRF-type domain-containing protein</fullName>
    </recommendedName>
</protein>
<keyword evidence="5" id="KW-1133">Transmembrane helix</keyword>
<dbReference type="PANTHER" id="PTHR33680">
    <property type="entry name" value="OS07G0190500 PROTEIN"/>
    <property type="match status" value="1"/>
</dbReference>
<comment type="caution">
    <text evidence="8">The sequence shown here is derived from an EMBL/GenBank/DDBJ whole genome shotgun (WGS) entry which is preliminary data.</text>
</comment>
<evidence type="ECO:0000313" key="8">
    <source>
        <dbReference type="EMBL" id="KAG2551633.1"/>
    </source>
</evidence>
<dbReference type="PROSITE" id="PS51999">
    <property type="entry name" value="ZF_GRF"/>
    <property type="match status" value="1"/>
</dbReference>
<keyword evidence="6" id="KW-0732">Signal</keyword>
<keyword evidence="3" id="KW-0862">Zinc</keyword>
<evidence type="ECO:0000259" key="7">
    <source>
        <dbReference type="PROSITE" id="PS51999"/>
    </source>
</evidence>
<feature type="chain" id="PRO_5035769836" description="GRF-type domain-containing protein" evidence="6">
    <location>
        <begin position="22"/>
        <end position="167"/>
    </location>
</feature>
<dbReference type="GO" id="GO:0008270">
    <property type="term" value="F:zinc ion binding"/>
    <property type="evidence" value="ECO:0007669"/>
    <property type="project" value="UniProtKB-KW"/>
</dbReference>
<feature type="transmembrane region" description="Helical" evidence="5">
    <location>
        <begin position="141"/>
        <end position="165"/>
    </location>
</feature>
<keyword evidence="2 4" id="KW-0863">Zinc-finger</keyword>
<dbReference type="Proteomes" id="UP000823388">
    <property type="component" value="Chromosome 9K"/>
</dbReference>
<proteinExistence type="predicted"/>
<keyword evidence="5" id="KW-0812">Transmembrane</keyword>